<evidence type="ECO:0000256" key="1">
    <source>
        <dbReference type="SAM" id="MobiDB-lite"/>
    </source>
</evidence>
<feature type="chain" id="PRO_5043518503" evidence="3">
    <location>
        <begin position="23"/>
        <end position="281"/>
    </location>
</feature>
<organism evidence="4 5">
    <name type="scientific">Cotesia glomerata</name>
    <name type="common">Lepidopteran parasitic wasp</name>
    <name type="synonym">Apanteles glomeratus</name>
    <dbReference type="NCBI Taxonomy" id="32391"/>
    <lineage>
        <taxon>Eukaryota</taxon>
        <taxon>Metazoa</taxon>
        <taxon>Ecdysozoa</taxon>
        <taxon>Arthropoda</taxon>
        <taxon>Hexapoda</taxon>
        <taxon>Insecta</taxon>
        <taxon>Pterygota</taxon>
        <taxon>Neoptera</taxon>
        <taxon>Endopterygota</taxon>
        <taxon>Hymenoptera</taxon>
        <taxon>Apocrita</taxon>
        <taxon>Ichneumonoidea</taxon>
        <taxon>Braconidae</taxon>
        <taxon>Microgastrinae</taxon>
        <taxon>Cotesia</taxon>
    </lineage>
</organism>
<dbReference type="Proteomes" id="UP000826195">
    <property type="component" value="Unassembled WGS sequence"/>
</dbReference>
<keyword evidence="5" id="KW-1185">Reference proteome</keyword>
<keyword evidence="2" id="KW-0472">Membrane</keyword>
<sequence length="281" mass="29957">MNTASFKILALMAAFLINSVYCSPKYDMGGFVPSSIDYLDKMGKSHDQMPVASQQKSQSPSQHRSENASSVSRSSSGPDGSNVPIDRNQEPRFGFTGVGTSSGYGVSSYAPGKVDLGGLVLGAVIGVGTILIIPKLLLLLSGSYGQYARSDEGGFVNSMTKIDDVLTRHGIDTTTCMQRAVCTYSKRAAETTRSANDIDDEEKVSSFDRLVDTVTTNQVFRTAMRGTAIQEAIEAGRKGQNCSRLYRQCGFSMESIARLVSNLLTTINSPDSSPTAPSAAA</sequence>
<name>A0AAV7IA81_COTGL</name>
<reference evidence="4 5" key="1">
    <citation type="journal article" date="2021" name="J. Hered.">
        <title>A chromosome-level genome assembly of the parasitoid wasp, Cotesia glomerata (Hymenoptera: Braconidae).</title>
        <authorList>
            <person name="Pinto B.J."/>
            <person name="Weis J.J."/>
            <person name="Gamble T."/>
            <person name="Ode P.J."/>
            <person name="Paul R."/>
            <person name="Zaspel J.M."/>
        </authorList>
    </citation>
    <scope>NUCLEOTIDE SEQUENCE [LARGE SCALE GENOMIC DNA]</scope>
    <source>
        <strain evidence="4">CgM1</strain>
    </source>
</reference>
<gene>
    <name evidence="4" type="ORF">KQX54_001495</name>
</gene>
<keyword evidence="3" id="KW-0732">Signal</keyword>
<protein>
    <submittedName>
        <fullName evidence="4">Uncharacterized protein</fullName>
    </submittedName>
</protein>
<feature type="compositionally biased region" description="Low complexity" evidence="1">
    <location>
        <begin position="67"/>
        <end position="83"/>
    </location>
</feature>
<comment type="caution">
    <text evidence="4">The sequence shown here is derived from an EMBL/GenBank/DDBJ whole genome shotgun (WGS) entry which is preliminary data.</text>
</comment>
<keyword evidence="2" id="KW-1133">Transmembrane helix</keyword>
<evidence type="ECO:0000256" key="2">
    <source>
        <dbReference type="SAM" id="Phobius"/>
    </source>
</evidence>
<dbReference type="InterPro" id="IPR006631">
    <property type="entry name" value="DM4_12"/>
</dbReference>
<accession>A0AAV7IA81</accession>
<dbReference type="AlphaFoldDB" id="A0AAV7IA81"/>
<feature type="transmembrane region" description="Helical" evidence="2">
    <location>
        <begin position="116"/>
        <end position="140"/>
    </location>
</feature>
<evidence type="ECO:0000256" key="3">
    <source>
        <dbReference type="SAM" id="SignalP"/>
    </source>
</evidence>
<feature type="region of interest" description="Disordered" evidence="1">
    <location>
        <begin position="47"/>
        <end position="92"/>
    </location>
</feature>
<evidence type="ECO:0000313" key="5">
    <source>
        <dbReference type="Proteomes" id="UP000826195"/>
    </source>
</evidence>
<dbReference type="Pfam" id="PF07841">
    <property type="entry name" value="DM4_12"/>
    <property type="match status" value="1"/>
</dbReference>
<feature type="compositionally biased region" description="Polar residues" evidence="1">
    <location>
        <begin position="51"/>
        <end position="62"/>
    </location>
</feature>
<evidence type="ECO:0000313" key="4">
    <source>
        <dbReference type="EMBL" id="KAH0548460.1"/>
    </source>
</evidence>
<keyword evidence="2" id="KW-0812">Transmembrane</keyword>
<proteinExistence type="predicted"/>
<dbReference type="EMBL" id="JAHXZJ010001867">
    <property type="protein sequence ID" value="KAH0548460.1"/>
    <property type="molecule type" value="Genomic_DNA"/>
</dbReference>
<feature type="signal peptide" evidence="3">
    <location>
        <begin position="1"/>
        <end position="22"/>
    </location>
</feature>